<dbReference type="STRING" id="1527.SAMN04489757_16414"/>
<reference evidence="3 4" key="1">
    <citation type="submission" date="2016-10" db="EMBL/GenBank/DDBJ databases">
        <authorList>
            <person name="de Groot N.N."/>
        </authorList>
    </citation>
    <scope>NUCLEOTIDE SEQUENCE [LARGE SCALE GENOMIC DNA]</scope>
    <source>
        <strain evidence="3 4">DSM 1283</strain>
    </source>
</reference>
<evidence type="ECO:0000256" key="2">
    <source>
        <dbReference type="SAM" id="Phobius"/>
    </source>
</evidence>
<keyword evidence="2" id="KW-0472">Membrane</keyword>
<evidence type="ECO:0000256" key="1">
    <source>
        <dbReference type="SAM" id="Coils"/>
    </source>
</evidence>
<evidence type="ECO:0000313" key="4">
    <source>
        <dbReference type="Proteomes" id="UP000198806"/>
    </source>
</evidence>
<keyword evidence="4" id="KW-1185">Reference proteome</keyword>
<organism evidence="3 4">
    <name type="scientific">Anaerocolumna aminovalerica</name>
    <dbReference type="NCBI Taxonomy" id="1527"/>
    <lineage>
        <taxon>Bacteria</taxon>
        <taxon>Bacillati</taxon>
        <taxon>Bacillota</taxon>
        <taxon>Clostridia</taxon>
        <taxon>Lachnospirales</taxon>
        <taxon>Lachnospiraceae</taxon>
        <taxon>Anaerocolumna</taxon>
    </lineage>
</organism>
<gene>
    <name evidence="3" type="ORF">SAMN04489757_16414</name>
</gene>
<proteinExistence type="predicted"/>
<name>A0A1I5J3J2_9FIRM</name>
<keyword evidence="1" id="KW-0175">Coiled coil</keyword>
<feature type="transmembrane region" description="Helical" evidence="2">
    <location>
        <begin position="7"/>
        <end position="28"/>
    </location>
</feature>
<accession>A0A1I5J3J2</accession>
<dbReference type="Proteomes" id="UP000198806">
    <property type="component" value="Unassembled WGS sequence"/>
</dbReference>
<evidence type="ECO:0000313" key="3">
    <source>
        <dbReference type="EMBL" id="SFO67209.1"/>
    </source>
</evidence>
<dbReference type="OrthoDB" id="1690999at2"/>
<keyword evidence="2" id="KW-1133">Transmembrane helix</keyword>
<dbReference type="EMBL" id="FOWD01000064">
    <property type="protein sequence ID" value="SFO67209.1"/>
    <property type="molecule type" value="Genomic_DNA"/>
</dbReference>
<keyword evidence="2" id="KW-0812">Transmembrane</keyword>
<dbReference type="RefSeq" id="WP_091689248.1">
    <property type="nucleotide sequence ID" value="NZ_BAABFM010000048.1"/>
</dbReference>
<dbReference type="AlphaFoldDB" id="A0A1I5J3J2"/>
<protein>
    <submittedName>
        <fullName evidence="3">Uncharacterized protein</fullName>
    </submittedName>
</protein>
<sequence>MDRKNKIKILSLSIVVFAVLSILIVTSLNKDKKEAGILSANKEETNDNNAATAETSKIEDGDVKEEDKVIEVTTETKKEINTLIKEYYGDTEKVDKKVLSATKEQEVEKAAESISEKREGIEKYSEIKTIIKPGPEEGTYFAFTTYYMKFFHIKTEVPGMSVVYVITDNKGVLAIEHDTSAPDLQNYINELSQEEEIKSEIERVNTELASAVKKDANLKDFIEELHKVSK</sequence>
<feature type="coiled-coil region" evidence="1">
    <location>
        <begin position="184"/>
        <end position="214"/>
    </location>
</feature>